<dbReference type="InterPro" id="IPR011701">
    <property type="entry name" value="MFS"/>
</dbReference>
<evidence type="ECO:0000256" key="4">
    <source>
        <dbReference type="ARBA" id="ARBA00023136"/>
    </source>
</evidence>
<feature type="transmembrane region" description="Helical" evidence="5">
    <location>
        <begin position="187"/>
        <end position="209"/>
    </location>
</feature>
<reference evidence="7 8" key="1">
    <citation type="submission" date="2016-10" db="EMBL/GenBank/DDBJ databases">
        <title>Genome sequence of the ascomycete fungus Penicillium subrubescens.</title>
        <authorList>
            <person name="De Vries R.P."/>
            <person name="Peng M."/>
            <person name="Dilokpimol A."/>
            <person name="Hilden K."/>
            <person name="Makela M.R."/>
            <person name="Grigoriev I."/>
            <person name="Riley R."/>
            <person name="Granchi Z."/>
        </authorList>
    </citation>
    <scope>NUCLEOTIDE SEQUENCE [LARGE SCALE GENOMIC DNA]</scope>
    <source>
        <strain evidence="7 8">CBS 132785</strain>
    </source>
</reference>
<evidence type="ECO:0000313" key="8">
    <source>
        <dbReference type="Proteomes" id="UP000186955"/>
    </source>
</evidence>
<keyword evidence="4 5" id="KW-0472">Membrane</keyword>
<accession>A0A1Q5UI93</accession>
<keyword evidence="8" id="KW-1185">Reference proteome</keyword>
<dbReference type="Pfam" id="PF07690">
    <property type="entry name" value="MFS_1"/>
    <property type="match status" value="1"/>
</dbReference>
<feature type="transmembrane region" description="Helical" evidence="5">
    <location>
        <begin position="42"/>
        <end position="60"/>
    </location>
</feature>
<gene>
    <name evidence="7" type="ORF">PENSUB_2341</name>
</gene>
<feature type="transmembrane region" description="Helical" evidence="5">
    <location>
        <begin position="337"/>
        <end position="359"/>
    </location>
</feature>
<sequence length="424" mass="46367">MAPLREVAVLRCYIQMSGTVGVTVGSPLGGLLTDLLGWRWSFLIKVPLGLFCFAMAAWRLPSATNNGYSDMKEGGEVDDEKPELNLPGISLLGTVIAAIMGVCQLLSEELPQKDILMTLAIATVVIGGVLFGLNERYWAKTALVPMYLLKTNGIGLAYIAQFLAMFTFCGFSSNFADFWVRTKNASASLAALSILPLAAASTVSGLIVGNIVRRTGKYKSLSIKCCMAMILGNMLLVIRLPQAPYYWEILFTIIIGVGMGGFFSVTFVGLSASIPNQMSATAMTVYYLAQQLGMMMGITATSVTCRMVFKEYLERKLADFAGSIQGFRGGRRRHDSVAIGLESGSLKISAALVLIIWYLRFLPGERIIGTSRFKPYLDLLVPQHSTTLAIRPHKPVPANPVRVDLLYPEVPYELMNMPEQRQSQ</sequence>
<name>A0A1Q5UI93_9EURO</name>
<dbReference type="PANTHER" id="PTHR23501">
    <property type="entry name" value="MAJOR FACILITATOR SUPERFAMILY"/>
    <property type="match status" value="1"/>
</dbReference>
<dbReference type="PROSITE" id="PS50850">
    <property type="entry name" value="MFS"/>
    <property type="match status" value="1"/>
</dbReference>
<dbReference type="GO" id="GO:0015174">
    <property type="term" value="F:basic amino acid transmembrane transporter activity"/>
    <property type="evidence" value="ECO:0007669"/>
    <property type="project" value="TreeGrafter"/>
</dbReference>
<feature type="transmembrane region" description="Helical" evidence="5">
    <location>
        <begin position="245"/>
        <end position="268"/>
    </location>
</feature>
<dbReference type="AlphaFoldDB" id="A0A1Q5UI93"/>
<keyword evidence="3 5" id="KW-1133">Transmembrane helix</keyword>
<evidence type="ECO:0000259" key="6">
    <source>
        <dbReference type="PROSITE" id="PS50850"/>
    </source>
</evidence>
<evidence type="ECO:0000256" key="1">
    <source>
        <dbReference type="ARBA" id="ARBA00004141"/>
    </source>
</evidence>
<dbReference type="STRING" id="1316194.A0A1Q5UI93"/>
<dbReference type="Proteomes" id="UP000186955">
    <property type="component" value="Unassembled WGS sequence"/>
</dbReference>
<keyword evidence="2 5" id="KW-0812">Transmembrane</keyword>
<dbReference type="SUPFAM" id="SSF103473">
    <property type="entry name" value="MFS general substrate transporter"/>
    <property type="match status" value="1"/>
</dbReference>
<organism evidence="7 8">
    <name type="scientific">Penicillium subrubescens</name>
    <dbReference type="NCBI Taxonomy" id="1316194"/>
    <lineage>
        <taxon>Eukaryota</taxon>
        <taxon>Fungi</taxon>
        <taxon>Dikarya</taxon>
        <taxon>Ascomycota</taxon>
        <taxon>Pezizomycotina</taxon>
        <taxon>Eurotiomycetes</taxon>
        <taxon>Eurotiomycetidae</taxon>
        <taxon>Eurotiales</taxon>
        <taxon>Aspergillaceae</taxon>
        <taxon>Penicillium</taxon>
    </lineage>
</organism>
<feature type="transmembrane region" description="Helical" evidence="5">
    <location>
        <begin position="115"/>
        <end position="133"/>
    </location>
</feature>
<dbReference type="PANTHER" id="PTHR23501:SF33">
    <property type="entry name" value="MAJOR FACILITATOR SUPERFAMILY (MFS) PROFILE DOMAIN-CONTAINING PROTEIN"/>
    <property type="match status" value="1"/>
</dbReference>
<evidence type="ECO:0000256" key="5">
    <source>
        <dbReference type="SAM" id="Phobius"/>
    </source>
</evidence>
<feature type="transmembrane region" description="Helical" evidence="5">
    <location>
        <begin position="84"/>
        <end position="103"/>
    </location>
</feature>
<comment type="caution">
    <text evidence="7">The sequence shown here is derived from an EMBL/GenBank/DDBJ whole genome shotgun (WGS) entry which is preliminary data.</text>
</comment>
<protein>
    <submittedName>
        <fullName evidence="7">Vacuolar membrane amino acid uptake transporter fnx2</fullName>
    </submittedName>
</protein>
<evidence type="ECO:0000256" key="3">
    <source>
        <dbReference type="ARBA" id="ARBA00022989"/>
    </source>
</evidence>
<evidence type="ECO:0000313" key="7">
    <source>
        <dbReference type="EMBL" id="OKP12181.1"/>
    </source>
</evidence>
<dbReference type="Gene3D" id="1.20.1250.20">
    <property type="entry name" value="MFS general substrate transporter like domains"/>
    <property type="match status" value="1"/>
</dbReference>
<feature type="domain" description="Major facilitator superfamily (MFS) profile" evidence="6">
    <location>
        <begin position="1"/>
        <end position="366"/>
    </location>
</feature>
<dbReference type="InterPro" id="IPR020846">
    <property type="entry name" value="MFS_dom"/>
</dbReference>
<evidence type="ECO:0000256" key="2">
    <source>
        <dbReference type="ARBA" id="ARBA00022692"/>
    </source>
</evidence>
<dbReference type="EMBL" id="MNBE01000245">
    <property type="protein sequence ID" value="OKP12181.1"/>
    <property type="molecule type" value="Genomic_DNA"/>
</dbReference>
<feature type="transmembrane region" description="Helical" evidence="5">
    <location>
        <begin position="221"/>
        <end position="238"/>
    </location>
</feature>
<comment type="subcellular location">
    <subcellularLocation>
        <location evidence="1">Membrane</location>
        <topology evidence="1">Multi-pass membrane protein</topology>
    </subcellularLocation>
</comment>
<proteinExistence type="predicted"/>
<feature type="transmembrane region" description="Helical" evidence="5">
    <location>
        <begin position="153"/>
        <end position="175"/>
    </location>
</feature>
<dbReference type="InterPro" id="IPR036259">
    <property type="entry name" value="MFS_trans_sf"/>
</dbReference>
<dbReference type="GO" id="GO:0000329">
    <property type="term" value="C:fungal-type vacuole membrane"/>
    <property type="evidence" value="ECO:0007669"/>
    <property type="project" value="TreeGrafter"/>
</dbReference>